<dbReference type="InterPro" id="IPR001031">
    <property type="entry name" value="Thioesterase"/>
</dbReference>
<sequence length="263" mass="28000">MSAPEPLAFTASPPASPWLPYPPRPAGGRLRLFCFPHSGAGASAYACWRRALASAEVCPVELPGHGRRLGEPRLCRMESLVRGAVGALLPFLRPPFALFGHSLGALVAFEVARTLEREHQLSPAVLIASGHGAPQLARPRESLHALSEPELVARIERMGGTPAGVLTHPELRALFVPVLRADLELGETYAYRPGPPLACPVSALGGLDDDEVGWTELEGWREQTRGGWKLRMLPGGHFFPFAHGSGALAALAEDLGGLARGVT</sequence>
<evidence type="ECO:0000259" key="2">
    <source>
        <dbReference type="Pfam" id="PF00975"/>
    </source>
</evidence>
<accession>A0A7I9VMZ8</accession>
<evidence type="ECO:0000313" key="4">
    <source>
        <dbReference type="Proteomes" id="UP000503640"/>
    </source>
</evidence>
<comment type="similarity">
    <text evidence="1">Belongs to the thioesterase family.</text>
</comment>
<proteinExistence type="inferred from homology"/>
<keyword evidence="4" id="KW-1185">Reference proteome</keyword>
<dbReference type="AlphaFoldDB" id="A0A7I9VMZ8"/>
<organism evidence="3 4">
    <name type="scientific">Anaeromyxobacter diazotrophicus</name>
    <dbReference type="NCBI Taxonomy" id="2590199"/>
    <lineage>
        <taxon>Bacteria</taxon>
        <taxon>Pseudomonadati</taxon>
        <taxon>Myxococcota</taxon>
        <taxon>Myxococcia</taxon>
        <taxon>Myxococcales</taxon>
        <taxon>Cystobacterineae</taxon>
        <taxon>Anaeromyxobacteraceae</taxon>
        <taxon>Anaeromyxobacter</taxon>
    </lineage>
</organism>
<dbReference type="PANTHER" id="PTHR11487">
    <property type="entry name" value="THIOESTERASE"/>
    <property type="match status" value="1"/>
</dbReference>
<dbReference type="InterPro" id="IPR029058">
    <property type="entry name" value="AB_hydrolase_fold"/>
</dbReference>
<dbReference type="RefSeq" id="WP_176065653.1">
    <property type="nucleotide sequence ID" value="NZ_BJTG01000005.1"/>
</dbReference>
<dbReference type="Proteomes" id="UP000503640">
    <property type="component" value="Unassembled WGS sequence"/>
</dbReference>
<dbReference type="Pfam" id="PF00975">
    <property type="entry name" value="Thioesterase"/>
    <property type="match status" value="1"/>
</dbReference>
<dbReference type="InterPro" id="IPR012223">
    <property type="entry name" value="TEII"/>
</dbReference>
<dbReference type="SUPFAM" id="SSF53474">
    <property type="entry name" value="alpha/beta-Hydrolases"/>
    <property type="match status" value="1"/>
</dbReference>
<dbReference type="EMBL" id="BJTG01000005">
    <property type="protein sequence ID" value="GEJ57775.1"/>
    <property type="molecule type" value="Genomic_DNA"/>
</dbReference>
<dbReference type="PANTHER" id="PTHR11487:SF0">
    <property type="entry name" value="S-ACYL FATTY ACID SYNTHASE THIOESTERASE, MEDIUM CHAIN"/>
    <property type="match status" value="1"/>
</dbReference>
<reference evidence="4" key="1">
    <citation type="journal article" date="2020" name="Appl. Environ. Microbiol.">
        <title>Diazotrophic Anaeromyxobacter Isolates from Soils.</title>
        <authorList>
            <person name="Masuda Y."/>
            <person name="Yamanaka H."/>
            <person name="Xu Z.X."/>
            <person name="Shiratori Y."/>
            <person name="Aono T."/>
            <person name="Amachi S."/>
            <person name="Senoo K."/>
            <person name="Itoh H."/>
        </authorList>
    </citation>
    <scope>NUCLEOTIDE SEQUENCE [LARGE SCALE GENOMIC DNA]</scope>
    <source>
        <strain evidence="4">R267</strain>
    </source>
</reference>
<evidence type="ECO:0000256" key="1">
    <source>
        <dbReference type="ARBA" id="ARBA00007169"/>
    </source>
</evidence>
<feature type="domain" description="Thioesterase" evidence="2">
    <location>
        <begin position="31"/>
        <end position="248"/>
    </location>
</feature>
<dbReference type="GO" id="GO:0008610">
    <property type="term" value="P:lipid biosynthetic process"/>
    <property type="evidence" value="ECO:0007669"/>
    <property type="project" value="TreeGrafter"/>
</dbReference>
<comment type="caution">
    <text evidence="3">The sequence shown here is derived from an EMBL/GenBank/DDBJ whole genome shotgun (WGS) entry which is preliminary data.</text>
</comment>
<protein>
    <submittedName>
        <fullName evidence="3">Thioesterase</fullName>
    </submittedName>
</protein>
<gene>
    <name evidence="3" type="ORF">AMYX_25160</name>
</gene>
<name>A0A7I9VMZ8_9BACT</name>
<dbReference type="Gene3D" id="3.40.50.1820">
    <property type="entry name" value="alpha/beta hydrolase"/>
    <property type="match status" value="1"/>
</dbReference>
<evidence type="ECO:0000313" key="3">
    <source>
        <dbReference type="EMBL" id="GEJ57775.1"/>
    </source>
</evidence>